<gene>
    <name evidence="2" type="ORF">METUNv1_00285</name>
</gene>
<dbReference type="Proteomes" id="UP000005019">
    <property type="component" value="Unassembled WGS sequence"/>
</dbReference>
<organism evidence="2 3">
    <name type="scientific">Methyloversatilis universalis (strain ATCC BAA-1314 / DSM 25237 / JCM 13912 / CCUG 52030 / FAM5)</name>
    <dbReference type="NCBI Taxonomy" id="1000565"/>
    <lineage>
        <taxon>Bacteria</taxon>
        <taxon>Pseudomonadati</taxon>
        <taxon>Pseudomonadota</taxon>
        <taxon>Betaproteobacteria</taxon>
        <taxon>Nitrosomonadales</taxon>
        <taxon>Sterolibacteriaceae</taxon>
        <taxon>Methyloversatilis</taxon>
    </lineage>
</organism>
<evidence type="ECO:0000256" key="1">
    <source>
        <dbReference type="SAM" id="MobiDB-lite"/>
    </source>
</evidence>
<sequence length="62" mass="6449">MPGRYAAEGMSGLPQAPSSSDVDALLQAEDGRSGGRRAAREYRPGRGGVECEKGLPTQRSTG</sequence>
<feature type="region of interest" description="Disordered" evidence="1">
    <location>
        <begin position="1"/>
        <end position="62"/>
    </location>
</feature>
<keyword evidence="3" id="KW-1185">Reference proteome</keyword>
<name>F5R7S7_METUF</name>
<accession>F5R7S7</accession>
<protein>
    <submittedName>
        <fullName evidence="2">Uncharacterized protein</fullName>
    </submittedName>
</protein>
<evidence type="ECO:0000313" key="2">
    <source>
        <dbReference type="EMBL" id="EGK73114.1"/>
    </source>
</evidence>
<comment type="caution">
    <text evidence="2">The sequence shown here is derived from an EMBL/GenBank/DDBJ whole genome shotgun (WGS) entry which is preliminary data.</text>
</comment>
<evidence type="ECO:0000313" key="3">
    <source>
        <dbReference type="Proteomes" id="UP000005019"/>
    </source>
</evidence>
<dbReference type="AlphaFoldDB" id="F5R7S7"/>
<reference evidence="2 3" key="1">
    <citation type="journal article" date="2011" name="J. Bacteriol.">
        <title>Genome sequence of Methyloversatilis universalis FAM5T, a methylotrophic representative of the order Rhodocyclales.</title>
        <authorList>
            <person name="Kittichotirat W."/>
            <person name="Good N.M."/>
            <person name="Hall R."/>
            <person name="Bringel F."/>
            <person name="Lajus A."/>
            <person name="Medigue C."/>
            <person name="Smalley N.E."/>
            <person name="Beck D."/>
            <person name="Bumgarner R."/>
            <person name="Vuilleumier S."/>
            <person name="Kalyuzhnaya M.G."/>
        </authorList>
    </citation>
    <scope>NUCLEOTIDE SEQUENCE [LARGE SCALE GENOMIC DNA]</scope>
    <source>
        <strain evidence="3">ATCC BAA-1314 / JCM 13912 / FAM5</strain>
    </source>
</reference>
<dbReference type="EMBL" id="AFHG01000029">
    <property type="protein sequence ID" value="EGK73114.1"/>
    <property type="molecule type" value="Genomic_DNA"/>
</dbReference>
<proteinExistence type="predicted"/>
<feature type="compositionally biased region" description="Basic and acidic residues" evidence="1">
    <location>
        <begin position="29"/>
        <end position="53"/>
    </location>
</feature>